<dbReference type="RefSeq" id="WP_073238382.1">
    <property type="nucleotide sequence ID" value="NZ_FQUY01000009.1"/>
</dbReference>
<evidence type="ECO:0000313" key="3">
    <source>
        <dbReference type="Proteomes" id="UP000184148"/>
    </source>
</evidence>
<sequence length="1123" mass="125996">MSFSNLERVGKGLEVLRRGLIPYTMREFKAMYGDRWWQVVSENSLTGAIGLERRKEGKAADEAYASLDVQALLVLMWHNWNEVFQVKLGHAGRSYVSELREVRNRWAHQQPFTADDAYRALDTISRLLEAVGSEHARLAKQLSKELLRKRFEEEAKKELKRTAREETKTGAMPGLKPWREVITPHPDVASGCYQQAEFAADLAQVLHNEAEIEYQDPNEFFKRTYLTEGLTHLLKMALQRVAGLGGDPVVQLQTSFGGGKTHSMLALYHLFGGMLAPGQIPGLEPILKDLGLSQIPRARRAVLVGTDLSPAQPRIKPDGTVVNTMWGEMAYQLGGREAYRLVEQEDRQGVSPGSGTVKELFDTFGPALVLIDEWVAFARNIYGVSGLCAGTFDANMTFAQALTEGAKRSRQSMVVTSIPASDIEIGGEGGQAALERLQNTFGRLESVWKPAAMEESFEIVRRRLFSHTVDYAARDAVIEAFIRMYRELPREFPRECGEAEYRRRMQAAYPVHPELFDRLYLDWSTLERFQRTRGVLRLMAAAIHQLWEREDKSLLIMPGTLPLDSPPVRYEMTRYLPDGWPPVLDADIDGPVSRPLALDRDNPNLGRYSACRRVARTIFVGSAPSVAAQRIRGLEEVRLKLGCVQPGESPATFGDGLRRLSEQLTYLYSDNSRFWFDTRPSVNRLAADRAEQMGEWVDEEIKNRLCKIRDKGDFAGVHMAPSSSADVADEQAVRLVVLNYRQYHSNGDADSPALQAARDILENRGSGPRQYRNTLVFVATDKNRVAELDRAVRQYLAWQSIDKDKEELNLDAFQTRQVEANVRRANDTVDARMQEAYAYLLVPTQEGTAPVEWEVSRISGGSDSMVIRANKKLRNAEQLITRWSPALLKMELDRWLWRETPHIGIKNLWGYLTTYCYLPRLKDEHVLLEAIREGICGTEYFAYAANVLEDGRYQGLKFGDLAAIVHIDNASVLVKPAVAREQLGREAAARKAAAEIRNGGVSYTPGTDSGGRWTGMENGRTGTSTAEANVSDEDIVINVATPVAPRPRRFYGNVNLDSTRVTRDAGTIAQEVISHLTALMGAEVEITLEINARVPSGVPDDVVRTVTENCRTLKFISHGFEND</sequence>
<dbReference type="EMBL" id="FQUY01000009">
    <property type="protein sequence ID" value="SHE99612.1"/>
    <property type="molecule type" value="Genomic_DNA"/>
</dbReference>
<reference evidence="3" key="1">
    <citation type="submission" date="2016-11" db="EMBL/GenBank/DDBJ databases">
        <authorList>
            <person name="Varghese N."/>
            <person name="Submissions S."/>
        </authorList>
    </citation>
    <scope>NUCLEOTIDE SEQUENCE [LARGE SCALE GENOMIC DNA]</scope>
    <source>
        <strain evidence="3">DSM 12395</strain>
    </source>
</reference>
<gene>
    <name evidence="2" type="ORF">SAMN02745133_01608</name>
</gene>
<keyword evidence="3" id="KW-1185">Reference proteome</keyword>
<evidence type="ECO:0000313" key="2">
    <source>
        <dbReference type="EMBL" id="SHE99612.1"/>
    </source>
</evidence>
<feature type="domain" description="Swt1-like HEPN" evidence="1">
    <location>
        <begin position="11"/>
        <end position="132"/>
    </location>
</feature>
<name>A0A1M4Y2B6_9FIRM</name>
<organism evidence="2 3">
    <name type="scientific">Desulforamulus putei DSM 12395</name>
    <dbReference type="NCBI Taxonomy" id="1121429"/>
    <lineage>
        <taxon>Bacteria</taxon>
        <taxon>Bacillati</taxon>
        <taxon>Bacillota</taxon>
        <taxon>Clostridia</taxon>
        <taxon>Eubacteriales</taxon>
        <taxon>Peptococcaceae</taxon>
        <taxon>Desulforamulus</taxon>
    </lineage>
</organism>
<dbReference type="Proteomes" id="UP000184148">
    <property type="component" value="Unassembled WGS sequence"/>
</dbReference>
<dbReference type="Pfam" id="PF04465">
    <property type="entry name" value="DUF499"/>
    <property type="match status" value="1"/>
</dbReference>
<protein>
    <recommendedName>
        <fullName evidence="1">Swt1-like HEPN domain-containing protein</fullName>
    </recommendedName>
</protein>
<accession>A0A1M4Y2B6</accession>
<dbReference type="InterPro" id="IPR041650">
    <property type="entry name" value="HEPN_Swt1"/>
</dbReference>
<evidence type="ECO:0000259" key="1">
    <source>
        <dbReference type="Pfam" id="PF18731"/>
    </source>
</evidence>
<dbReference type="AlphaFoldDB" id="A0A1M4Y2B6"/>
<dbReference type="Pfam" id="PF18731">
    <property type="entry name" value="HEPN_Swt1"/>
    <property type="match status" value="1"/>
</dbReference>
<dbReference type="STRING" id="1121429.SAMN02745133_01608"/>
<proteinExistence type="predicted"/>
<dbReference type="InterPro" id="IPR007555">
    <property type="entry name" value="DUF499"/>
</dbReference>
<dbReference type="OrthoDB" id="9757917at2"/>